<dbReference type="Proteomes" id="UP000199183">
    <property type="component" value="Unassembled WGS sequence"/>
</dbReference>
<dbReference type="EMBL" id="FNRY01000001">
    <property type="protein sequence ID" value="SEB92475.1"/>
    <property type="molecule type" value="Genomic_DNA"/>
</dbReference>
<protein>
    <submittedName>
        <fullName evidence="10">DNA-binding response regulator, OmpR family, contains REC and winged-helix (WHTH) domain</fullName>
    </submittedName>
</protein>
<reference evidence="10 11" key="1">
    <citation type="submission" date="2016-10" db="EMBL/GenBank/DDBJ databases">
        <authorList>
            <person name="de Groot N.N."/>
        </authorList>
    </citation>
    <scope>NUCLEOTIDE SEQUENCE [LARGE SCALE GENOMIC DNA]</scope>
    <source>
        <strain evidence="10 11">DSM 21799</strain>
    </source>
</reference>
<dbReference type="GO" id="GO:0000976">
    <property type="term" value="F:transcription cis-regulatory region binding"/>
    <property type="evidence" value="ECO:0007669"/>
    <property type="project" value="TreeGrafter"/>
</dbReference>
<dbReference type="RefSeq" id="WP_091183770.1">
    <property type="nucleotide sequence ID" value="NZ_FNRY01000001.1"/>
</dbReference>
<dbReference type="Gene3D" id="3.40.50.2300">
    <property type="match status" value="1"/>
</dbReference>
<keyword evidence="3" id="KW-0805">Transcription regulation</keyword>
<sequence>MTERSAANVAVIIEDDDDISALLDAILTQAGFTTVIATTGAEGVEAVREHSPVVTTLDVGLPGIDGFAAARMIREFSSTYIVMLTAHDDEIDTVQGLGAGADDYITKPFRPRVLRARIEALLRRPRTITEPALVPAGAPASEGALVAVATAPVPQQTHVATRSYQHNGLSVDADMRTSAIDGADIDLTRSEFDLLAALMESGRRVRSKADLALVLRGDGYITTEYVSDADRRSVEVHLGNLRRKLGDSTSEPRFIETVRGVGYRLTAAR</sequence>
<dbReference type="Pfam" id="PF00486">
    <property type="entry name" value="Trans_reg_C"/>
    <property type="match status" value="1"/>
</dbReference>
<keyword evidence="1 6" id="KW-0597">Phosphoprotein</keyword>
<feature type="domain" description="Response regulatory" evidence="8">
    <location>
        <begin position="9"/>
        <end position="122"/>
    </location>
</feature>
<keyword evidence="2" id="KW-0902">Two-component regulatory system</keyword>
<evidence type="ECO:0000313" key="11">
    <source>
        <dbReference type="Proteomes" id="UP000199183"/>
    </source>
</evidence>
<dbReference type="CDD" id="cd17574">
    <property type="entry name" value="REC_OmpR"/>
    <property type="match status" value="1"/>
</dbReference>
<dbReference type="Gene3D" id="1.10.10.10">
    <property type="entry name" value="Winged helix-like DNA-binding domain superfamily/Winged helix DNA-binding domain"/>
    <property type="match status" value="1"/>
</dbReference>
<dbReference type="SUPFAM" id="SSF46894">
    <property type="entry name" value="C-terminal effector domain of the bipartite response regulators"/>
    <property type="match status" value="1"/>
</dbReference>
<evidence type="ECO:0000313" key="10">
    <source>
        <dbReference type="EMBL" id="SEB92475.1"/>
    </source>
</evidence>
<accession>A0A1H4NC88</accession>
<dbReference type="InterPro" id="IPR001789">
    <property type="entry name" value="Sig_transdc_resp-reg_receiver"/>
</dbReference>
<feature type="domain" description="OmpR/PhoB-type" evidence="9">
    <location>
        <begin position="161"/>
        <end position="267"/>
    </location>
</feature>
<feature type="modified residue" description="4-aspartylphosphate" evidence="6">
    <location>
        <position position="58"/>
    </location>
</feature>
<dbReference type="InterPro" id="IPR016032">
    <property type="entry name" value="Sig_transdc_resp-reg_C-effctor"/>
</dbReference>
<evidence type="ECO:0000256" key="5">
    <source>
        <dbReference type="ARBA" id="ARBA00023163"/>
    </source>
</evidence>
<dbReference type="Gene3D" id="6.10.250.690">
    <property type="match status" value="1"/>
</dbReference>
<dbReference type="PANTHER" id="PTHR48111">
    <property type="entry name" value="REGULATOR OF RPOS"/>
    <property type="match status" value="1"/>
</dbReference>
<keyword evidence="4 7" id="KW-0238">DNA-binding</keyword>
<evidence type="ECO:0000259" key="9">
    <source>
        <dbReference type="PROSITE" id="PS51755"/>
    </source>
</evidence>
<evidence type="ECO:0000256" key="3">
    <source>
        <dbReference type="ARBA" id="ARBA00023015"/>
    </source>
</evidence>
<gene>
    <name evidence="10" type="ORF">SAMN04489806_2139</name>
</gene>
<evidence type="ECO:0000256" key="1">
    <source>
        <dbReference type="ARBA" id="ARBA00022553"/>
    </source>
</evidence>
<feature type="DNA-binding region" description="OmpR/PhoB-type" evidence="7">
    <location>
        <begin position="161"/>
        <end position="267"/>
    </location>
</feature>
<evidence type="ECO:0000256" key="7">
    <source>
        <dbReference type="PROSITE-ProRule" id="PRU01091"/>
    </source>
</evidence>
<dbReference type="Pfam" id="PF00072">
    <property type="entry name" value="Response_reg"/>
    <property type="match status" value="1"/>
</dbReference>
<dbReference type="AlphaFoldDB" id="A0A1H4NC88"/>
<dbReference type="CDD" id="cd00383">
    <property type="entry name" value="trans_reg_C"/>
    <property type="match status" value="1"/>
</dbReference>
<evidence type="ECO:0000256" key="2">
    <source>
        <dbReference type="ARBA" id="ARBA00023012"/>
    </source>
</evidence>
<dbReference type="InterPro" id="IPR001867">
    <property type="entry name" value="OmpR/PhoB-type_DNA-bd"/>
</dbReference>
<dbReference type="SUPFAM" id="SSF52172">
    <property type="entry name" value="CheY-like"/>
    <property type="match status" value="1"/>
</dbReference>
<dbReference type="PROSITE" id="PS50110">
    <property type="entry name" value="RESPONSE_REGULATORY"/>
    <property type="match status" value="1"/>
</dbReference>
<evidence type="ECO:0000259" key="8">
    <source>
        <dbReference type="PROSITE" id="PS50110"/>
    </source>
</evidence>
<dbReference type="OrthoDB" id="3197131at2"/>
<organism evidence="10 11">
    <name type="scientific">Paramicrobacterium humi</name>
    <dbReference type="NCBI Taxonomy" id="640635"/>
    <lineage>
        <taxon>Bacteria</taxon>
        <taxon>Bacillati</taxon>
        <taxon>Actinomycetota</taxon>
        <taxon>Actinomycetes</taxon>
        <taxon>Micrococcales</taxon>
        <taxon>Microbacteriaceae</taxon>
        <taxon>Paramicrobacterium</taxon>
    </lineage>
</organism>
<dbReference type="STRING" id="640635.SAMN04489806_2139"/>
<dbReference type="GO" id="GO:0032993">
    <property type="term" value="C:protein-DNA complex"/>
    <property type="evidence" value="ECO:0007669"/>
    <property type="project" value="TreeGrafter"/>
</dbReference>
<dbReference type="GO" id="GO:0006355">
    <property type="term" value="P:regulation of DNA-templated transcription"/>
    <property type="evidence" value="ECO:0007669"/>
    <property type="project" value="InterPro"/>
</dbReference>
<dbReference type="PANTHER" id="PTHR48111:SF1">
    <property type="entry name" value="TWO-COMPONENT RESPONSE REGULATOR ORR33"/>
    <property type="match status" value="1"/>
</dbReference>
<dbReference type="InterPro" id="IPR036388">
    <property type="entry name" value="WH-like_DNA-bd_sf"/>
</dbReference>
<dbReference type="InterPro" id="IPR011006">
    <property type="entry name" value="CheY-like_superfamily"/>
</dbReference>
<dbReference type="GO" id="GO:0000156">
    <property type="term" value="F:phosphorelay response regulator activity"/>
    <property type="evidence" value="ECO:0007669"/>
    <property type="project" value="TreeGrafter"/>
</dbReference>
<keyword evidence="11" id="KW-1185">Reference proteome</keyword>
<proteinExistence type="predicted"/>
<dbReference type="SMART" id="SM00448">
    <property type="entry name" value="REC"/>
    <property type="match status" value="1"/>
</dbReference>
<dbReference type="PROSITE" id="PS51755">
    <property type="entry name" value="OMPR_PHOB"/>
    <property type="match status" value="1"/>
</dbReference>
<evidence type="ECO:0000256" key="6">
    <source>
        <dbReference type="PROSITE-ProRule" id="PRU00169"/>
    </source>
</evidence>
<dbReference type="SMART" id="SM00862">
    <property type="entry name" value="Trans_reg_C"/>
    <property type="match status" value="1"/>
</dbReference>
<dbReference type="InterPro" id="IPR039420">
    <property type="entry name" value="WalR-like"/>
</dbReference>
<name>A0A1H4NC88_9MICO</name>
<evidence type="ECO:0000256" key="4">
    <source>
        <dbReference type="ARBA" id="ARBA00023125"/>
    </source>
</evidence>
<keyword evidence="5" id="KW-0804">Transcription</keyword>
<dbReference type="GO" id="GO:0005829">
    <property type="term" value="C:cytosol"/>
    <property type="evidence" value="ECO:0007669"/>
    <property type="project" value="TreeGrafter"/>
</dbReference>